<dbReference type="PANTHER" id="PTHR10695">
    <property type="entry name" value="DEPHOSPHO-COA KINASE-RELATED"/>
    <property type="match status" value="1"/>
</dbReference>
<dbReference type="Gene3D" id="3.40.50.300">
    <property type="entry name" value="P-loop containing nucleotide triphosphate hydrolases"/>
    <property type="match status" value="1"/>
</dbReference>
<keyword evidence="3 5" id="KW-0067">ATP-binding</keyword>
<dbReference type="PROSITE" id="PS51219">
    <property type="entry name" value="DPCK"/>
    <property type="match status" value="1"/>
</dbReference>
<keyword evidence="4 5" id="KW-0173">Coenzyme A biosynthesis</keyword>
<evidence type="ECO:0000256" key="5">
    <source>
        <dbReference type="HAMAP-Rule" id="MF_00376"/>
    </source>
</evidence>
<dbReference type="UniPathway" id="UPA00241">
    <property type="reaction ID" value="UER00356"/>
</dbReference>
<dbReference type="EC" id="2.7.1.24" evidence="5 6"/>
<evidence type="ECO:0000313" key="7">
    <source>
        <dbReference type="EMBL" id="TCP32101.1"/>
    </source>
</evidence>
<feature type="binding site" evidence="5">
    <location>
        <begin position="11"/>
        <end position="16"/>
    </location>
    <ligand>
        <name>ATP</name>
        <dbReference type="ChEBI" id="CHEBI:30616"/>
    </ligand>
</feature>
<sequence length="199" mass="21813">MIIIGLTGGIASGKSTVSKMIQEQHIPLIDADQIAREVVEPGEPAYDEIAETFGSDVLFADGTLNRKQLGSIIFQDESKRKKLNSIVHPQIRKQMSGKIAAYKSEGTEAIVLDIPLLFESKLTGWTDKVLLVYVTPDVQLKRLMLRDGSTEKEALARIQSQLPLEEKKQLADAVINNNGSVGDTRGQLMAALKQWGVGK</sequence>
<name>A0A4R2PDC9_9BACL</name>
<dbReference type="GO" id="GO:0015937">
    <property type="term" value="P:coenzyme A biosynthetic process"/>
    <property type="evidence" value="ECO:0007669"/>
    <property type="project" value="UniProtKB-UniRule"/>
</dbReference>
<dbReference type="OrthoDB" id="9812943at2"/>
<comment type="subcellular location">
    <subcellularLocation>
        <location evidence="5">Cytoplasm</location>
    </subcellularLocation>
</comment>
<keyword evidence="5" id="KW-0808">Transferase</keyword>
<dbReference type="SUPFAM" id="SSF52540">
    <property type="entry name" value="P-loop containing nucleoside triphosphate hydrolases"/>
    <property type="match status" value="1"/>
</dbReference>
<keyword evidence="5 7" id="KW-0418">Kinase</keyword>
<dbReference type="FunFam" id="3.40.50.300:FF:000485">
    <property type="entry name" value="Dephospho-CoA kinase CAB5"/>
    <property type="match status" value="1"/>
</dbReference>
<dbReference type="AlphaFoldDB" id="A0A4R2PDC9"/>
<dbReference type="Pfam" id="PF01121">
    <property type="entry name" value="CoaE"/>
    <property type="match status" value="1"/>
</dbReference>
<evidence type="ECO:0000256" key="6">
    <source>
        <dbReference type="NCBIfam" id="TIGR00152"/>
    </source>
</evidence>
<dbReference type="CDD" id="cd02022">
    <property type="entry name" value="DPCK"/>
    <property type="match status" value="1"/>
</dbReference>
<dbReference type="HAMAP" id="MF_00376">
    <property type="entry name" value="Dephospho_CoA_kinase"/>
    <property type="match status" value="1"/>
</dbReference>
<evidence type="ECO:0000256" key="3">
    <source>
        <dbReference type="ARBA" id="ARBA00022840"/>
    </source>
</evidence>
<dbReference type="NCBIfam" id="TIGR00152">
    <property type="entry name" value="dephospho-CoA kinase"/>
    <property type="match status" value="1"/>
</dbReference>
<comment type="pathway">
    <text evidence="5">Cofactor biosynthesis; coenzyme A biosynthesis; CoA from (R)-pantothenate: step 5/5.</text>
</comment>
<comment type="function">
    <text evidence="5">Catalyzes the phosphorylation of the 3'-hydroxyl group of dephosphocoenzyme A to form coenzyme A.</text>
</comment>
<dbReference type="InterPro" id="IPR001977">
    <property type="entry name" value="Depp_CoAkinase"/>
</dbReference>
<dbReference type="GO" id="GO:0005524">
    <property type="term" value="F:ATP binding"/>
    <property type="evidence" value="ECO:0007669"/>
    <property type="project" value="UniProtKB-UniRule"/>
</dbReference>
<proteinExistence type="inferred from homology"/>
<dbReference type="Proteomes" id="UP000295416">
    <property type="component" value="Unassembled WGS sequence"/>
</dbReference>
<comment type="caution">
    <text evidence="7">The sequence shown here is derived from an EMBL/GenBank/DDBJ whole genome shotgun (WGS) entry which is preliminary data.</text>
</comment>
<keyword evidence="8" id="KW-1185">Reference proteome</keyword>
<accession>A0A4R2PDC9</accession>
<dbReference type="InterPro" id="IPR027417">
    <property type="entry name" value="P-loop_NTPase"/>
</dbReference>
<dbReference type="GO" id="GO:0004140">
    <property type="term" value="F:dephospho-CoA kinase activity"/>
    <property type="evidence" value="ECO:0007669"/>
    <property type="project" value="UniProtKB-UniRule"/>
</dbReference>
<evidence type="ECO:0000256" key="2">
    <source>
        <dbReference type="ARBA" id="ARBA00022741"/>
    </source>
</evidence>
<comment type="catalytic activity">
    <reaction evidence="5">
        <text>3'-dephospho-CoA + ATP = ADP + CoA + H(+)</text>
        <dbReference type="Rhea" id="RHEA:18245"/>
        <dbReference type="ChEBI" id="CHEBI:15378"/>
        <dbReference type="ChEBI" id="CHEBI:30616"/>
        <dbReference type="ChEBI" id="CHEBI:57287"/>
        <dbReference type="ChEBI" id="CHEBI:57328"/>
        <dbReference type="ChEBI" id="CHEBI:456216"/>
        <dbReference type="EC" id="2.7.1.24"/>
    </reaction>
</comment>
<keyword evidence="5" id="KW-0963">Cytoplasm</keyword>
<gene>
    <name evidence="5" type="primary">coaE</name>
    <name evidence="7" type="ORF">EV207_10174</name>
</gene>
<evidence type="ECO:0000256" key="1">
    <source>
        <dbReference type="ARBA" id="ARBA00009018"/>
    </source>
</evidence>
<reference evidence="7 8" key="1">
    <citation type="submission" date="2019-03" db="EMBL/GenBank/DDBJ databases">
        <title>Genomic Encyclopedia of Type Strains, Phase IV (KMG-IV): sequencing the most valuable type-strain genomes for metagenomic binning, comparative biology and taxonomic classification.</title>
        <authorList>
            <person name="Goeker M."/>
        </authorList>
    </citation>
    <scope>NUCLEOTIDE SEQUENCE [LARGE SCALE GENOMIC DNA]</scope>
    <source>
        <strain evidence="7 8">DSM 19377</strain>
    </source>
</reference>
<dbReference type="EMBL" id="SLXK01000001">
    <property type="protein sequence ID" value="TCP32101.1"/>
    <property type="molecule type" value="Genomic_DNA"/>
</dbReference>
<keyword evidence="2 5" id="KW-0547">Nucleotide-binding</keyword>
<evidence type="ECO:0000313" key="8">
    <source>
        <dbReference type="Proteomes" id="UP000295416"/>
    </source>
</evidence>
<comment type="similarity">
    <text evidence="1 5">Belongs to the CoaE family.</text>
</comment>
<dbReference type="RefSeq" id="WP_132742619.1">
    <property type="nucleotide sequence ID" value="NZ_SLXK01000001.1"/>
</dbReference>
<organism evidence="7 8">
    <name type="scientific">Scopulibacillus darangshiensis</name>
    <dbReference type="NCBI Taxonomy" id="442528"/>
    <lineage>
        <taxon>Bacteria</taxon>
        <taxon>Bacillati</taxon>
        <taxon>Bacillota</taxon>
        <taxon>Bacilli</taxon>
        <taxon>Bacillales</taxon>
        <taxon>Sporolactobacillaceae</taxon>
        <taxon>Scopulibacillus</taxon>
    </lineage>
</organism>
<protein>
    <recommendedName>
        <fullName evidence="5 6">Dephospho-CoA kinase</fullName>
        <ecNumber evidence="5 6">2.7.1.24</ecNumber>
    </recommendedName>
    <alternativeName>
        <fullName evidence="5">Dephosphocoenzyme A kinase</fullName>
    </alternativeName>
</protein>
<evidence type="ECO:0000256" key="4">
    <source>
        <dbReference type="ARBA" id="ARBA00022993"/>
    </source>
</evidence>
<dbReference type="GO" id="GO:0005737">
    <property type="term" value="C:cytoplasm"/>
    <property type="evidence" value="ECO:0007669"/>
    <property type="project" value="UniProtKB-SubCell"/>
</dbReference>
<dbReference type="PANTHER" id="PTHR10695:SF46">
    <property type="entry name" value="BIFUNCTIONAL COENZYME A SYNTHASE-RELATED"/>
    <property type="match status" value="1"/>
</dbReference>